<evidence type="ECO:0000313" key="1">
    <source>
        <dbReference type="EMBL" id="KGM47605.1"/>
    </source>
</evidence>
<dbReference type="eggNOG" id="COG1917">
    <property type="taxonomic scope" value="Bacteria"/>
</dbReference>
<keyword evidence="2" id="KW-1185">Reference proteome</keyword>
<dbReference type="AlphaFoldDB" id="A0A0A0EBH3"/>
<dbReference type="GO" id="GO:0047869">
    <property type="term" value="F:dimethylpropiothetin dethiomethylase activity"/>
    <property type="evidence" value="ECO:0007669"/>
    <property type="project" value="InterPro"/>
</dbReference>
<dbReference type="Pfam" id="PF16867">
    <property type="entry name" value="DMSP_lyase"/>
    <property type="match status" value="1"/>
</dbReference>
<dbReference type="Proteomes" id="UP000030004">
    <property type="component" value="Unassembled WGS sequence"/>
</dbReference>
<dbReference type="EMBL" id="AQQX01000009">
    <property type="protein sequence ID" value="KGM47605.1"/>
    <property type="molecule type" value="Genomic_DNA"/>
</dbReference>
<dbReference type="SUPFAM" id="SSF51182">
    <property type="entry name" value="RmlC-like cupins"/>
    <property type="match status" value="1"/>
</dbReference>
<comment type="caution">
    <text evidence="1">The sequence shown here is derived from an EMBL/GenBank/DDBJ whole genome shotgun (WGS) entry which is preliminary data.</text>
</comment>
<accession>A0A0A0EBH3</accession>
<evidence type="ECO:0000313" key="2">
    <source>
        <dbReference type="Proteomes" id="UP000030004"/>
    </source>
</evidence>
<organism evidence="1 2">
    <name type="scientific">Pseudooceanicola atlanticus</name>
    <dbReference type="NCBI Taxonomy" id="1461694"/>
    <lineage>
        <taxon>Bacteria</taxon>
        <taxon>Pseudomonadati</taxon>
        <taxon>Pseudomonadota</taxon>
        <taxon>Alphaproteobacteria</taxon>
        <taxon>Rhodobacterales</taxon>
        <taxon>Paracoccaceae</taxon>
        <taxon>Pseudooceanicola</taxon>
    </lineage>
</organism>
<dbReference type="RefSeq" id="WP_043752119.1">
    <property type="nucleotide sequence ID" value="NZ_AQQX01000009.1"/>
</dbReference>
<dbReference type="InterPro" id="IPR031723">
    <property type="entry name" value="DMSP_lyase"/>
</dbReference>
<dbReference type="OrthoDB" id="9083851at2"/>
<name>A0A0A0EBH3_9RHOB</name>
<protein>
    <submittedName>
        <fullName evidence="1">Uncharacterized protein</fullName>
    </submittedName>
</protein>
<reference evidence="1 2" key="1">
    <citation type="journal article" date="2015" name="Antonie Van Leeuwenhoek">
        <title>Pseudooceanicola atlanticus gen. nov. sp. nov., isolated from surface seawater of the Atlantic Ocean and reclassification of Oceanicola batsensis, Oceanicola marinus, Oceanicola nitratireducens, Oceanicola nanhaiensis, Oceanicola antarcticus and Oceanicola flagellatus, as Pseudooceanicola batsensis comb. nov., Pseudooceanicola marinus comb. nov., Pseudooceanicola nitratireducens comb. nov., Pseudooceanicola nanhaiensis comb. nov., Pseudooceanicola antarcticus comb. nov., and Pseudooceanicola flagellatus comb. nov.</title>
        <authorList>
            <person name="Lai Q."/>
            <person name="Li G."/>
            <person name="Liu X."/>
            <person name="Du Y."/>
            <person name="Sun F."/>
            <person name="Shao Z."/>
        </authorList>
    </citation>
    <scope>NUCLEOTIDE SEQUENCE [LARGE SCALE GENOMIC DNA]</scope>
    <source>
        <strain evidence="1 2">22II-s11g</strain>
    </source>
</reference>
<sequence>MPDRSPELQHFIEVAGRAFADRAPQGAAQASVRAVFAALEVPAPADPTPGRRRAVCDWLDPVTDPEGVSDPLLAELCGAFRAVEPALTWRQRPGPAPGANAQYREGHANAMIAGPSGLEPRDDVWLGVSLLGPEVRYPDHDHPPEETYLVLTPGRFFQDGTGWFEPGPGGSFYNRPGILHAMAAGASPLLALWALRSETG</sequence>
<dbReference type="InterPro" id="IPR014710">
    <property type="entry name" value="RmlC-like_jellyroll"/>
</dbReference>
<dbReference type="Gene3D" id="2.60.120.10">
    <property type="entry name" value="Jelly Rolls"/>
    <property type="match status" value="1"/>
</dbReference>
<gene>
    <name evidence="1" type="ORF">ATO9_17350</name>
</gene>
<dbReference type="InterPro" id="IPR011051">
    <property type="entry name" value="RmlC_Cupin_sf"/>
</dbReference>
<dbReference type="STRING" id="1461694.ATO9_17350"/>
<proteinExistence type="predicted"/>